<gene>
    <name evidence="1" type="ordered locus">swp_1547</name>
</gene>
<evidence type="ECO:0000313" key="1">
    <source>
        <dbReference type="EMBL" id="ACJ28330.1"/>
    </source>
</evidence>
<protein>
    <submittedName>
        <fullName evidence="1">Uncharacterized protein</fullName>
    </submittedName>
</protein>
<organism evidence="1 2">
    <name type="scientific">Shewanella piezotolerans (strain WP3 / JCM 13877)</name>
    <dbReference type="NCBI Taxonomy" id="225849"/>
    <lineage>
        <taxon>Bacteria</taxon>
        <taxon>Pseudomonadati</taxon>
        <taxon>Pseudomonadota</taxon>
        <taxon>Gammaproteobacteria</taxon>
        <taxon>Alteromonadales</taxon>
        <taxon>Shewanellaceae</taxon>
        <taxon>Shewanella</taxon>
    </lineage>
</organism>
<evidence type="ECO:0000313" key="2">
    <source>
        <dbReference type="Proteomes" id="UP000000753"/>
    </source>
</evidence>
<dbReference type="AlphaFoldDB" id="B8CL04"/>
<dbReference type="KEGG" id="swp:swp_1547"/>
<proteinExistence type="predicted"/>
<accession>B8CL04</accession>
<reference evidence="1 2" key="1">
    <citation type="journal article" date="2008" name="PLoS ONE">
        <title>Environmental adaptation: genomic analysis of the piezotolerant and psychrotolerant deep-sea iron reducing bacterium Shewanella piezotolerans WP3.</title>
        <authorList>
            <person name="Wang F."/>
            <person name="Wang J."/>
            <person name="Jian H."/>
            <person name="Zhang B."/>
            <person name="Li S."/>
            <person name="Wang F."/>
            <person name="Zeng X."/>
            <person name="Gao L."/>
            <person name="Bartlett D.H."/>
            <person name="Yu J."/>
            <person name="Hu S."/>
            <person name="Xiao X."/>
        </authorList>
    </citation>
    <scope>NUCLEOTIDE SEQUENCE [LARGE SCALE GENOMIC DNA]</scope>
    <source>
        <strain evidence="2">WP3 / JCM 13877</strain>
    </source>
</reference>
<dbReference type="EMBL" id="CP000472">
    <property type="protein sequence ID" value="ACJ28330.1"/>
    <property type="molecule type" value="Genomic_DNA"/>
</dbReference>
<dbReference type="HOGENOM" id="CLU_3239548_0_0_6"/>
<name>B8CL04_SHEPW</name>
<sequence>MIGISISFYALQTNYFNTEILQTYALYRHLAFFLNEQLQILPT</sequence>
<dbReference type="Proteomes" id="UP000000753">
    <property type="component" value="Chromosome"/>
</dbReference>
<keyword evidence="2" id="KW-1185">Reference proteome</keyword>